<evidence type="ECO:0000256" key="2">
    <source>
        <dbReference type="ARBA" id="ARBA00023242"/>
    </source>
</evidence>
<comment type="similarity">
    <text evidence="3">Belongs to the cclA family.</text>
</comment>
<feature type="domain" description="B30.2/SPRY" evidence="5">
    <location>
        <begin position="226"/>
        <end position="411"/>
    </location>
</feature>
<comment type="subcellular location">
    <subcellularLocation>
        <location evidence="1">Nucleus</location>
    </subcellularLocation>
</comment>
<dbReference type="SUPFAM" id="SSF49899">
    <property type="entry name" value="Concanavalin A-like lectins/glucanases"/>
    <property type="match status" value="1"/>
</dbReference>
<accession>A0A075ARU6</accession>
<evidence type="ECO:0000259" key="5">
    <source>
        <dbReference type="PROSITE" id="PS50188"/>
    </source>
</evidence>
<proteinExistence type="inferred from homology"/>
<keyword evidence="7" id="KW-1185">Reference proteome</keyword>
<feature type="coiled-coil region" evidence="4">
    <location>
        <begin position="488"/>
        <end position="515"/>
    </location>
</feature>
<dbReference type="AlphaFoldDB" id="A0A075ARU6"/>
<gene>
    <name evidence="6" type="ORF">O9G_002818</name>
</gene>
<evidence type="ECO:0000256" key="3">
    <source>
        <dbReference type="ARBA" id="ARBA00038149"/>
    </source>
</evidence>
<dbReference type="PANTHER" id="PTHR10598:SF0">
    <property type="entry name" value="SET1_ASH2 HISTONE METHYLTRANSFERASE COMPLEX SUBUNIT ASH2"/>
    <property type="match status" value="1"/>
</dbReference>
<evidence type="ECO:0000256" key="4">
    <source>
        <dbReference type="SAM" id="Coils"/>
    </source>
</evidence>
<dbReference type="EMBL" id="KE561096">
    <property type="protein sequence ID" value="EPZ32900.1"/>
    <property type="molecule type" value="Genomic_DNA"/>
</dbReference>
<dbReference type="PROSITE" id="PS50188">
    <property type="entry name" value="B302_SPRY"/>
    <property type="match status" value="1"/>
</dbReference>
<dbReference type="InterPro" id="IPR003877">
    <property type="entry name" value="SPRY_dom"/>
</dbReference>
<protein>
    <recommendedName>
        <fullName evidence="5">B30.2/SPRY domain-containing protein</fullName>
    </recommendedName>
</protein>
<organism evidence="6 7">
    <name type="scientific">Rozella allomycis (strain CSF55)</name>
    <dbReference type="NCBI Taxonomy" id="988480"/>
    <lineage>
        <taxon>Eukaryota</taxon>
        <taxon>Fungi</taxon>
        <taxon>Fungi incertae sedis</taxon>
        <taxon>Cryptomycota</taxon>
        <taxon>Cryptomycota incertae sedis</taxon>
        <taxon>Rozella</taxon>
    </lineage>
</organism>
<dbReference type="InterPro" id="IPR043136">
    <property type="entry name" value="B30.2/SPRY_sf"/>
</dbReference>
<evidence type="ECO:0000313" key="7">
    <source>
        <dbReference type="Proteomes" id="UP000030755"/>
    </source>
</evidence>
<reference evidence="6 7" key="1">
    <citation type="journal article" date="2013" name="Curr. Biol.">
        <title>Shared signatures of parasitism and phylogenomics unite Cryptomycota and microsporidia.</title>
        <authorList>
            <person name="James T.Y."/>
            <person name="Pelin A."/>
            <person name="Bonen L."/>
            <person name="Ahrendt S."/>
            <person name="Sain D."/>
            <person name="Corradi N."/>
            <person name="Stajich J.E."/>
        </authorList>
    </citation>
    <scope>NUCLEOTIDE SEQUENCE [LARGE SCALE GENOMIC DNA]</scope>
    <source>
        <strain evidence="6 7">CSF55</strain>
    </source>
</reference>
<dbReference type="HOGENOM" id="CLU_490152_0_0_1"/>
<keyword evidence="2" id="KW-0539">Nucleus</keyword>
<dbReference type="Proteomes" id="UP000030755">
    <property type="component" value="Unassembled WGS sequence"/>
</dbReference>
<dbReference type="STRING" id="988480.A0A075ARU6"/>
<dbReference type="GO" id="GO:0048188">
    <property type="term" value="C:Set1C/COMPASS complex"/>
    <property type="evidence" value="ECO:0007669"/>
    <property type="project" value="InterPro"/>
</dbReference>
<evidence type="ECO:0000256" key="1">
    <source>
        <dbReference type="ARBA" id="ARBA00004123"/>
    </source>
</evidence>
<keyword evidence="4" id="KW-0175">Coiled coil</keyword>
<dbReference type="SMART" id="SM00449">
    <property type="entry name" value="SPRY"/>
    <property type="match status" value="1"/>
</dbReference>
<dbReference type="Gene3D" id="2.60.120.920">
    <property type="match status" value="1"/>
</dbReference>
<dbReference type="InterPro" id="IPR013320">
    <property type="entry name" value="ConA-like_dom_sf"/>
</dbReference>
<sequence>MPAFCHTCLNLPNSVFQTIPSTWKLKISAAVANIVYSKKSHFVTPQEIIDFTTYNWNILSGEDKKPLNLTNKISAAGFRLYNRLQEGRYFIPDIVFHELHPESTECAFSDKEDEENLKFTYLDFLPETKKKQPIAYSVPADEELEIEIEVEMIKDQEEDNLKRRKSTRKRKTRSAKEILVDNENDENSLARKKIYQNATLEDYFTNPFALCVSNDHPFDNDLFIYKPCEKDPVLSFIYRLAYPVEGPHLCSEHSSPNLCIDKFIRCYAHSPNYKYRSVMSNYGVSSGSYYFEVWSNGLGNFRCGVGKYSACLQAPVGFDDVSYGLRDVDGSKIHRSVRTSYSSPIKANDVIGILMEFEQDEPIDQYRSVTQSRIPIKVRGLFFFEEKVVPQTKSEKTKSLKITFFYNGRSAGEAFKVEVDKNDVYHAMISAYGGATVAINAGPVFVCPPENVLYKPLSDVSTDIQIDETINDIICELEHLDLMEKERIRKEKEEMEAIERQKALERERQQVLNNQFLYSQKFVFTEPQNVVFLFLKAHGTAPRHFFFQPYLNLIYE</sequence>
<dbReference type="CDD" id="cd12872">
    <property type="entry name" value="SPRY_Ash2"/>
    <property type="match status" value="1"/>
</dbReference>
<evidence type="ECO:0000313" key="6">
    <source>
        <dbReference type="EMBL" id="EPZ32900.1"/>
    </source>
</evidence>
<dbReference type="PANTHER" id="PTHR10598">
    <property type="entry name" value="SET1/ASH2 HISTONE METHYLTRANSFERASE COMPLEX SUBUNIT ASH2"/>
    <property type="match status" value="1"/>
</dbReference>
<dbReference type="InterPro" id="IPR037353">
    <property type="entry name" value="ASH2"/>
</dbReference>
<dbReference type="InterPro" id="IPR001870">
    <property type="entry name" value="B30.2/SPRY"/>
</dbReference>
<dbReference type="GO" id="GO:0000976">
    <property type="term" value="F:transcription cis-regulatory region binding"/>
    <property type="evidence" value="ECO:0007669"/>
    <property type="project" value="TreeGrafter"/>
</dbReference>
<name>A0A075ARU6_ROZAC</name>
<dbReference type="OrthoDB" id="10266026at2759"/>